<dbReference type="PRINTS" id="PR00153">
    <property type="entry name" value="CSAPPISMRASE"/>
</dbReference>
<dbReference type="Pfam" id="PF00160">
    <property type="entry name" value="Pro_isomerase"/>
    <property type="match status" value="1"/>
</dbReference>
<evidence type="ECO:0000259" key="4">
    <source>
        <dbReference type="PROSITE" id="PS50072"/>
    </source>
</evidence>
<dbReference type="SUPFAM" id="SSF50891">
    <property type="entry name" value="Cyclophilin-like"/>
    <property type="match status" value="1"/>
</dbReference>
<protein>
    <submittedName>
        <fullName evidence="5">Cyclophilin-like domain-containing protein</fullName>
    </submittedName>
</protein>
<comment type="subcellular location">
    <subcellularLocation>
        <location evidence="1">Nucleus</location>
    </subcellularLocation>
</comment>
<evidence type="ECO:0000256" key="2">
    <source>
        <dbReference type="ARBA" id="ARBA00023242"/>
    </source>
</evidence>
<name>A0ABQ7H7D5_DUNSA</name>
<accession>A0ABQ7H7D5</accession>
<evidence type="ECO:0000313" key="5">
    <source>
        <dbReference type="EMBL" id="KAF5842764.1"/>
    </source>
</evidence>
<feature type="domain" description="PPIase cyclophilin-type" evidence="4">
    <location>
        <begin position="31"/>
        <end position="181"/>
    </location>
</feature>
<dbReference type="InterPro" id="IPR029000">
    <property type="entry name" value="Cyclophilin-like_dom_sf"/>
</dbReference>
<dbReference type="PANTHER" id="PTHR45625">
    <property type="entry name" value="PEPTIDYL-PROLYL CIS-TRANS ISOMERASE-RELATED"/>
    <property type="match status" value="1"/>
</dbReference>
<feature type="compositionally biased region" description="Basic and acidic residues" evidence="3">
    <location>
        <begin position="207"/>
        <end position="236"/>
    </location>
</feature>
<evidence type="ECO:0000313" key="6">
    <source>
        <dbReference type="Proteomes" id="UP000815325"/>
    </source>
</evidence>
<feature type="compositionally biased region" description="Acidic residues" evidence="3">
    <location>
        <begin position="296"/>
        <end position="308"/>
    </location>
</feature>
<proteinExistence type="predicted"/>
<reference evidence="5" key="1">
    <citation type="submission" date="2017-08" db="EMBL/GenBank/DDBJ databases">
        <authorList>
            <person name="Polle J.E."/>
            <person name="Barry K."/>
            <person name="Cushman J."/>
            <person name="Schmutz J."/>
            <person name="Tran D."/>
            <person name="Hathwaick L.T."/>
            <person name="Yim W.C."/>
            <person name="Jenkins J."/>
            <person name="Mckie-Krisberg Z.M."/>
            <person name="Prochnik S."/>
            <person name="Lindquist E."/>
            <person name="Dockter R.B."/>
            <person name="Adam C."/>
            <person name="Molina H."/>
            <person name="Bunkerborg J."/>
            <person name="Jin E."/>
            <person name="Buchheim M."/>
            <person name="Magnuson J."/>
        </authorList>
    </citation>
    <scope>NUCLEOTIDE SEQUENCE</scope>
    <source>
        <strain evidence="5">CCAP 19/18</strain>
    </source>
</reference>
<dbReference type="PROSITE" id="PS50072">
    <property type="entry name" value="CSA_PPIASE_2"/>
    <property type="match status" value="1"/>
</dbReference>
<dbReference type="InterPro" id="IPR002130">
    <property type="entry name" value="Cyclophilin-type_PPIase_dom"/>
</dbReference>
<dbReference type="PANTHER" id="PTHR45625:SF6">
    <property type="entry name" value="SPLICEOSOME-ASSOCIATED PROTEIN CWC27 HOMOLOG"/>
    <property type="match status" value="1"/>
</dbReference>
<gene>
    <name evidence="5" type="ORF">DUNSADRAFT_5136</name>
</gene>
<feature type="compositionally biased region" description="Basic and acidic residues" evidence="3">
    <location>
        <begin position="309"/>
        <end position="331"/>
    </location>
</feature>
<feature type="region of interest" description="Disordered" evidence="3">
    <location>
        <begin position="207"/>
        <end position="237"/>
    </location>
</feature>
<evidence type="ECO:0000256" key="3">
    <source>
        <dbReference type="SAM" id="MobiDB-lite"/>
    </source>
</evidence>
<feature type="region of interest" description="Disordered" evidence="3">
    <location>
        <begin position="495"/>
        <end position="517"/>
    </location>
</feature>
<keyword evidence="6" id="KW-1185">Reference proteome</keyword>
<dbReference type="Gene3D" id="2.40.100.10">
    <property type="entry name" value="Cyclophilin-like"/>
    <property type="match status" value="1"/>
</dbReference>
<feature type="compositionally biased region" description="Basic and acidic residues" evidence="3">
    <location>
        <begin position="279"/>
        <end position="295"/>
    </location>
</feature>
<dbReference type="Proteomes" id="UP000815325">
    <property type="component" value="Unassembled WGS sequence"/>
</dbReference>
<dbReference type="InterPro" id="IPR044666">
    <property type="entry name" value="Cyclophilin_A-like"/>
</dbReference>
<keyword evidence="2" id="KW-0539">Nucleus</keyword>
<organism evidence="5 6">
    <name type="scientific">Dunaliella salina</name>
    <name type="common">Green alga</name>
    <name type="synonym">Protococcus salinus</name>
    <dbReference type="NCBI Taxonomy" id="3046"/>
    <lineage>
        <taxon>Eukaryota</taxon>
        <taxon>Viridiplantae</taxon>
        <taxon>Chlorophyta</taxon>
        <taxon>core chlorophytes</taxon>
        <taxon>Chlorophyceae</taxon>
        <taxon>CS clade</taxon>
        <taxon>Chlamydomonadales</taxon>
        <taxon>Dunaliellaceae</taxon>
        <taxon>Dunaliella</taxon>
    </lineage>
</organism>
<feature type="region of interest" description="Disordered" evidence="3">
    <location>
        <begin position="275"/>
        <end position="377"/>
    </location>
</feature>
<dbReference type="EMBL" id="MU069455">
    <property type="protein sequence ID" value="KAF5842764.1"/>
    <property type="molecule type" value="Genomic_DNA"/>
</dbReference>
<sequence>MYFIYLHRTGKSIMSSIYNLEPPTKGKVVLHTSLGDLDIELWPKEAPKAVRNFVQLCLEGYYDNTIFHRVIKDYMAQGGDPTGTGTGGDSIYGDMFKDEFHQRLKFNHRGIVACANQNQPHTNLSQFFITLDKCDWLDRKNTIFGKVVGDTIFNLARMNELDVDPDTDRPFEPPIIKDVEVLWNPFEDIVPRFNKKLEQKMEQEKAALIRGEDLPPEERAALERPVKRPKEGEDKAGVAAALSRTREMLGGGKAISSHADGDADGSRDGITAQMQSRVAEARAAKQADRPSKSQEDNEGQEEGEDQEDGEGKAGEKRDIRDERREELEAIRRNKRAYGKTSTAGGHEVVDAELLKPWQLSRETYKQRKRITGSREKSTLERLQAFQSKLSKAQAAAIKADEDQKAEARVAAEAGASEKKGYAGKVDDSIDHKTYMPAAWRVDDYLEGDLLDTSIDELGRHQLNFAQAPGRKDEMARTDDAEDYVVFDPLLEQAKGKFSKSKQGEKKRQNQWAGGANV</sequence>
<comment type="caution">
    <text evidence="5">The sequence shown here is derived from an EMBL/GenBank/DDBJ whole genome shotgun (WGS) entry which is preliminary data.</text>
</comment>
<evidence type="ECO:0000256" key="1">
    <source>
        <dbReference type="ARBA" id="ARBA00004123"/>
    </source>
</evidence>